<dbReference type="Proteomes" id="UP000254889">
    <property type="component" value="Chromosome"/>
</dbReference>
<evidence type="ECO:0000313" key="4">
    <source>
        <dbReference type="Proteomes" id="UP000254889"/>
    </source>
</evidence>
<dbReference type="InterPro" id="IPR005064">
    <property type="entry name" value="BUG"/>
</dbReference>
<organism evidence="3 4">
    <name type="scientific">Pseudolabrys taiwanensis</name>
    <dbReference type="NCBI Taxonomy" id="331696"/>
    <lineage>
        <taxon>Bacteria</taxon>
        <taxon>Pseudomonadati</taxon>
        <taxon>Pseudomonadota</taxon>
        <taxon>Alphaproteobacteria</taxon>
        <taxon>Hyphomicrobiales</taxon>
        <taxon>Xanthobacteraceae</taxon>
        <taxon>Pseudolabrys</taxon>
    </lineage>
</organism>
<dbReference type="PANTHER" id="PTHR42928">
    <property type="entry name" value="TRICARBOXYLATE-BINDING PROTEIN"/>
    <property type="match status" value="1"/>
</dbReference>
<sequence>MCALAGGLMLTALASAVPAQAYPDRPIRIIAPFPAGGLVDVLARAVGEEMAKSLGQPVIVENKPGAGGNLGAAMVANAAPDGYTLMMTSPGIQSINQFLYKEMPYDAAKAFAPISLVADMPMLVIVNPKTGFKTLKDLIAAAKANPDKLNFGSAGVGTTGHLGQALFVYAADIKVKHVPYRGAAPAVNDLIGGHLDGVVDNPPIVMAHIKSGTLTALAVGGPTRLAALPDVPTAAEAGLPAWQASSWFGLVAPAGTSPEIIKRLQAEVAKALKQPSMQRFVGESGMTLISNSPEAFETLIVAERKKWGDIIKAAKIEAN</sequence>
<dbReference type="Gene3D" id="3.40.190.150">
    <property type="entry name" value="Bordetella uptake gene, domain 1"/>
    <property type="match status" value="1"/>
</dbReference>
<reference evidence="3 4" key="1">
    <citation type="submission" date="2018-07" db="EMBL/GenBank/DDBJ databases">
        <authorList>
            <person name="Quirk P.G."/>
            <person name="Krulwich T.A."/>
        </authorList>
    </citation>
    <scope>NUCLEOTIDE SEQUENCE [LARGE SCALE GENOMIC DNA]</scope>
    <source>
        <strain evidence="3 4">CC-BB4</strain>
    </source>
</reference>
<dbReference type="Pfam" id="PF03401">
    <property type="entry name" value="TctC"/>
    <property type="match status" value="1"/>
</dbReference>
<dbReference type="OrthoDB" id="7375033at2"/>
<accession>A0A346A305</accession>
<name>A0A346A305_9HYPH</name>
<dbReference type="PIRSF" id="PIRSF017082">
    <property type="entry name" value="YflP"/>
    <property type="match status" value="1"/>
</dbReference>
<keyword evidence="2" id="KW-0732">Signal</keyword>
<dbReference type="CDD" id="cd07012">
    <property type="entry name" value="PBP2_Bug_TTT"/>
    <property type="match status" value="1"/>
</dbReference>
<keyword evidence="4" id="KW-1185">Reference proteome</keyword>
<comment type="similarity">
    <text evidence="1">Belongs to the UPF0065 (bug) family.</text>
</comment>
<evidence type="ECO:0000313" key="3">
    <source>
        <dbReference type="EMBL" id="AXK83552.1"/>
    </source>
</evidence>
<dbReference type="PANTHER" id="PTHR42928:SF5">
    <property type="entry name" value="BLR1237 PROTEIN"/>
    <property type="match status" value="1"/>
</dbReference>
<protein>
    <submittedName>
        <fullName evidence="3">Tripartite tricarboxylate transporter substrate binding protein</fullName>
    </submittedName>
</protein>
<dbReference type="InterPro" id="IPR042100">
    <property type="entry name" value="Bug_dom1"/>
</dbReference>
<dbReference type="AlphaFoldDB" id="A0A346A305"/>
<feature type="signal peptide" evidence="2">
    <location>
        <begin position="1"/>
        <end position="21"/>
    </location>
</feature>
<gene>
    <name evidence="3" type="ORF">DW352_25320</name>
</gene>
<dbReference type="Gene3D" id="3.40.190.10">
    <property type="entry name" value="Periplasmic binding protein-like II"/>
    <property type="match status" value="1"/>
</dbReference>
<proteinExistence type="inferred from homology"/>
<evidence type="ECO:0000256" key="2">
    <source>
        <dbReference type="SAM" id="SignalP"/>
    </source>
</evidence>
<dbReference type="EMBL" id="CP031417">
    <property type="protein sequence ID" value="AXK83552.1"/>
    <property type="molecule type" value="Genomic_DNA"/>
</dbReference>
<dbReference type="SUPFAM" id="SSF53850">
    <property type="entry name" value="Periplasmic binding protein-like II"/>
    <property type="match status" value="1"/>
</dbReference>
<feature type="chain" id="PRO_5017039545" evidence="2">
    <location>
        <begin position="22"/>
        <end position="319"/>
    </location>
</feature>
<dbReference type="KEGG" id="ptaw:DW352_25320"/>
<evidence type="ECO:0000256" key="1">
    <source>
        <dbReference type="ARBA" id="ARBA00006987"/>
    </source>
</evidence>